<feature type="region of interest" description="Disordered" evidence="1">
    <location>
        <begin position="1425"/>
        <end position="1455"/>
    </location>
</feature>
<keyword evidence="2" id="KW-0472">Membrane</keyword>
<keyword evidence="2" id="KW-0812">Transmembrane</keyword>
<keyword evidence="2" id="KW-1133">Transmembrane helix</keyword>
<dbReference type="EMBL" id="CP036525">
    <property type="protein sequence ID" value="QDT03962.1"/>
    <property type="molecule type" value="Genomic_DNA"/>
</dbReference>
<proteinExistence type="predicted"/>
<dbReference type="RefSeq" id="WP_218933930.1">
    <property type="nucleotide sequence ID" value="NZ_CP036525.1"/>
</dbReference>
<dbReference type="PROSITE" id="PS00018">
    <property type="entry name" value="EF_HAND_1"/>
    <property type="match status" value="1"/>
</dbReference>
<evidence type="ECO:0000256" key="2">
    <source>
        <dbReference type="SAM" id="Phobius"/>
    </source>
</evidence>
<protein>
    <recommendedName>
        <fullName evidence="5">EF-hand domain-containing protein</fullName>
    </recommendedName>
</protein>
<accession>A0A517NA07</accession>
<sequence>MHNSIVSTELPNADPKLKDWRTVQNRSRSSLRAKILVTTAMAAIIGVFLFAVWRPLITPQISVISIGPAQSPKSSDGSKLPAQIVAIQSLEAFQAFARSVPTSQVFPTQSFSDSTSLLDQDDVSKQPKIIHITGVASVVDDRPTLSPAESESGMRPATLDIADLIHRLAQSRSPSIILVDVIEDESDSISRLPEITAWHFSRCIDRQISQLHDAKVMVITHHSLVKPNLDDPTSRSVNLASGNLASGNLASGNLASGNLASGNSSSGNSAALSPLTQLAIEGFRPPADTNHDGIISVAEWSHVVCPVGGGKQATSATHSFSSTNRSTWKQVVLSPVQPIVPTADAKPSANSDNKPIAKTDAIATSEPAATPPIGEPKIQIDVTAPTLALATAMLADGLGTNSTEEAQQVIVQLRSLLNADAAESDAIKWAASPLIQSATWDEVVWTRLVLSCDVPWPLKQDLIKCRIIANELAIHQEPRQWFANDWQNLQWNRLDAERSLMSPVRGNNTRFVSDQTADALQGYRKMQQDVRSINQATQVCAKIVSNIPRLVASPIHARTPTDDSVCQLLHDTIELQSWLAAQTGSSIHHCTALIQSIQKRKQQYAVQWSETDDSWTADSSVSPLTGIDSGFIETTRTRIARSTLAAQVLLAGAPNSDASLAHLQRDSKLAIDALSSSSYSESQIISSVDQYRRSFSDLGWRTDKPNAETAAANARDAKNIRWSRILNALANDTCELAADSTLSERQQWTDANTRYQRIALAMGLSTPRRLQSDYQLDVTMRGSLALSDRISIEVAVKASSDLPSQGILEVEFDGDWLQVDMSSKDSTPLASRMVGDSAYQTVAAQRVKRSRSTPPSLATPSATIEVQRSAFLHQSSQHEDAAINVRWITDDDIYRTAIPLQLPLADIVAMTLGHDHPSVTASTAKGSSQWIMHANRDRHQHLWLQAMHPQTKSVKVRLLAWPEPTSQLPPTMNTVEKQRWFSSRTSPVELAVHPGLAVHTSEPTKIMFPAAKLDPLAPPIKVGSLWCEVTDDENDVVQMIDLSPRVYRPASLIQPQVSFDHDSQLVDVSIQAMDSVTDATQVHVEVFDLRNQRVIASGDMMVAPKSHVQKSYSAAGCDGHAFGVRVLTDQWPSAFVFHVAGDHSELGLSPSDANASVSIHIPSSNREPFVVPKSAKTVDAIVWVDISDEQFRYGSDQLTLGFDLNGDRYLVDEPSVAVTTPTAIEFIWAGVNPEGAAGLYSQVQPHPLSVPVGLVHNRRVPLIACLQRGDQTIWSNSLTAVFDSLPPKVKEVQIQSPLPSVLGKPVVVEVLIDDAGLSDAASIRAGWATAGQQEFTADVKPLVGQRVGDQHWAIIAPTAALAAGTHTLLVQATDAAGNLGIVKTIAMEIRSESEWIATRQSESTAVRGKIAFVTRPVAGMKVALTRKQIPQPDSSDEKQDNPSEKADEQASQTSNLTQEVLTDSAGNFVFPQVQAGDYELTLEGLYQGMKYVKSVRVAVKPPQPSNISTIRID</sequence>
<feature type="compositionally biased region" description="Basic and acidic residues" evidence="1">
    <location>
        <begin position="1435"/>
        <end position="1448"/>
    </location>
</feature>
<gene>
    <name evidence="3" type="ORF">K227x_23480</name>
</gene>
<name>A0A517NA07_9BACT</name>
<reference evidence="3 4" key="1">
    <citation type="submission" date="2019-02" db="EMBL/GenBank/DDBJ databases">
        <title>Deep-cultivation of Planctomycetes and their phenomic and genomic characterization uncovers novel biology.</title>
        <authorList>
            <person name="Wiegand S."/>
            <person name="Jogler M."/>
            <person name="Boedeker C."/>
            <person name="Pinto D."/>
            <person name="Vollmers J."/>
            <person name="Rivas-Marin E."/>
            <person name="Kohn T."/>
            <person name="Peeters S.H."/>
            <person name="Heuer A."/>
            <person name="Rast P."/>
            <person name="Oberbeckmann S."/>
            <person name="Bunk B."/>
            <person name="Jeske O."/>
            <person name="Meyerdierks A."/>
            <person name="Storesund J.E."/>
            <person name="Kallscheuer N."/>
            <person name="Luecker S."/>
            <person name="Lage O.M."/>
            <person name="Pohl T."/>
            <person name="Merkel B.J."/>
            <person name="Hornburger P."/>
            <person name="Mueller R.-W."/>
            <person name="Bruemmer F."/>
            <person name="Labrenz M."/>
            <person name="Spormann A.M."/>
            <person name="Op den Camp H."/>
            <person name="Overmann J."/>
            <person name="Amann R."/>
            <person name="Jetten M.S.M."/>
            <person name="Mascher T."/>
            <person name="Medema M.H."/>
            <person name="Devos D.P."/>
            <person name="Kaster A.-K."/>
            <person name="Ovreas L."/>
            <person name="Rohde M."/>
            <person name="Galperin M.Y."/>
            <person name="Jogler C."/>
        </authorList>
    </citation>
    <scope>NUCLEOTIDE SEQUENCE [LARGE SCALE GENOMIC DNA]</scope>
    <source>
        <strain evidence="3 4">K22_7</strain>
    </source>
</reference>
<dbReference type="KEGG" id="rlc:K227x_23480"/>
<evidence type="ECO:0008006" key="5">
    <source>
        <dbReference type="Google" id="ProtNLM"/>
    </source>
</evidence>
<evidence type="ECO:0000313" key="4">
    <source>
        <dbReference type="Proteomes" id="UP000318538"/>
    </source>
</evidence>
<feature type="transmembrane region" description="Helical" evidence="2">
    <location>
        <begin position="35"/>
        <end position="53"/>
    </location>
</feature>
<dbReference type="InterPro" id="IPR018247">
    <property type="entry name" value="EF_Hand_1_Ca_BS"/>
</dbReference>
<evidence type="ECO:0000256" key="1">
    <source>
        <dbReference type="SAM" id="MobiDB-lite"/>
    </source>
</evidence>
<organism evidence="3 4">
    <name type="scientific">Rubripirellula lacrimiformis</name>
    <dbReference type="NCBI Taxonomy" id="1930273"/>
    <lineage>
        <taxon>Bacteria</taxon>
        <taxon>Pseudomonadati</taxon>
        <taxon>Planctomycetota</taxon>
        <taxon>Planctomycetia</taxon>
        <taxon>Pirellulales</taxon>
        <taxon>Pirellulaceae</taxon>
        <taxon>Rubripirellula</taxon>
    </lineage>
</organism>
<dbReference type="Proteomes" id="UP000318538">
    <property type="component" value="Chromosome"/>
</dbReference>
<keyword evidence="4" id="KW-1185">Reference proteome</keyword>
<evidence type="ECO:0000313" key="3">
    <source>
        <dbReference type="EMBL" id="QDT03962.1"/>
    </source>
</evidence>